<dbReference type="Gene3D" id="2.60.120.1440">
    <property type="match status" value="1"/>
</dbReference>
<sequence length="316" mass="35302">MKSALCEQELDEPLADELTEQALQWLVDLHAGEGQSASWDDYLRWCATSPVHQQAAQTAERLWERLGSTLERPKSRRMPLLGLVLAIGLAGGSYWQAQNHGWMADERTAVGERRSVQLADGSRVELAPRTRVDIELSGTQRLVRLYAGEVFVQVAADPQRPFEIEAGNGRIRALGTAFDVRNSGNSVHLVVTEHAVRVTHGQSAQVAEVEEGQGLQYGAQWLSRPQVVDVNAATAWRRDRLVFNERPLGEVVDELRRYHSGVIWLRDDELGSLPVTGIVGTGDVMAQLQLLQQSLPLRVRQLPWLTVIERDPDRTK</sequence>
<evidence type="ECO:0000313" key="4">
    <source>
        <dbReference type="Proteomes" id="UP000515276"/>
    </source>
</evidence>
<dbReference type="InterPro" id="IPR012373">
    <property type="entry name" value="Ferrdict_sens_TM"/>
</dbReference>
<reference evidence="3 4" key="1">
    <citation type="journal article" date="2020" name="G3 (Bethesda)">
        <title>CeMbio - The Caenorhabditis elegans Microbiome Resource.</title>
        <authorList>
            <person name="Dirksen P."/>
            <person name="Assie A."/>
            <person name="Zimmermann J."/>
            <person name="Zhang F."/>
            <person name="Tietje A.M."/>
            <person name="Marsh S.A."/>
            <person name="Felix M.A."/>
            <person name="Shapira M."/>
            <person name="Kaleta C."/>
            <person name="Schulenburg H."/>
            <person name="Samuel B."/>
        </authorList>
    </citation>
    <scope>NUCLEOTIDE SEQUENCE [LARGE SCALE GENOMIC DNA]</scope>
    <source>
        <strain evidence="3 4">MSPm1</strain>
    </source>
</reference>
<dbReference type="PIRSF" id="PIRSF018266">
    <property type="entry name" value="FecR"/>
    <property type="match status" value="1"/>
</dbReference>
<dbReference type="InterPro" id="IPR006860">
    <property type="entry name" value="FecR"/>
</dbReference>
<gene>
    <name evidence="3" type="ORF">HS968_01445</name>
</gene>
<dbReference type="Proteomes" id="UP000515276">
    <property type="component" value="Chromosome"/>
</dbReference>
<dbReference type="EMBL" id="CP059139">
    <property type="protein sequence ID" value="QMV63748.1"/>
    <property type="molecule type" value="Genomic_DNA"/>
</dbReference>
<dbReference type="Pfam" id="PF16220">
    <property type="entry name" value="DUF4880"/>
    <property type="match status" value="1"/>
</dbReference>
<keyword evidence="4" id="KW-1185">Reference proteome</keyword>
<evidence type="ECO:0000259" key="1">
    <source>
        <dbReference type="Pfam" id="PF04773"/>
    </source>
</evidence>
<evidence type="ECO:0000313" key="3">
    <source>
        <dbReference type="EMBL" id="QMV63748.1"/>
    </source>
</evidence>
<feature type="domain" description="FecR N-terminal" evidence="2">
    <location>
        <begin position="20"/>
        <end position="62"/>
    </location>
</feature>
<dbReference type="PANTHER" id="PTHR30273:SF2">
    <property type="entry name" value="PROTEIN FECR"/>
    <property type="match status" value="1"/>
</dbReference>
<dbReference type="PANTHER" id="PTHR30273">
    <property type="entry name" value="PERIPLASMIC SIGNAL SENSOR AND SIGMA FACTOR ACTIVATOR FECR-RELATED"/>
    <property type="match status" value="1"/>
</dbReference>
<accession>A0A7G5DPS3</accession>
<dbReference type="GO" id="GO:0016989">
    <property type="term" value="F:sigma factor antagonist activity"/>
    <property type="evidence" value="ECO:0007669"/>
    <property type="project" value="TreeGrafter"/>
</dbReference>
<dbReference type="InterPro" id="IPR032623">
    <property type="entry name" value="FecR_N"/>
</dbReference>
<proteinExistence type="predicted"/>
<name>A0A7G5DPS3_9PSED</name>
<dbReference type="RefSeq" id="WP_182369846.1">
    <property type="nucleotide sequence ID" value="NZ_CP059139.1"/>
</dbReference>
<dbReference type="Pfam" id="PF04773">
    <property type="entry name" value="FecR"/>
    <property type="match status" value="1"/>
</dbReference>
<protein>
    <submittedName>
        <fullName evidence="3">FecR family protein</fullName>
    </submittedName>
</protein>
<evidence type="ECO:0000259" key="2">
    <source>
        <dbReference type="Pfam" id="PF16220"/>
    </source>
</evidence>
<feature type="domain" description="FecR protein" evidence="1">
    <location>
        <begin position="106"/>
        <end position="196"/>
    </location>
</feature>
<organism evidence="3 4">
    <name type="scientific">Pseudomonas berkeleyensis</name>
    <dbReference type="NCBI Taxonomy" id="2726956"/>
    <lineage>
        <taxon>Bacteria</taxon>
        <taxon>Pseudomonadati</taxon>
        <taxon>Pseudomonadota</taxon>
        <taxon>Gammaproteobacteria</taxon>
        <taxon>Pseudomonadales</taxon>
        <taxon>Pseudomonadaceae</taxon>
        <taxon>Pseudomonas</taxon>
    </lineage>
</organism>
<dbReference type="AlphaFoldDB" id="A0A7G5DPS3"/>